<gene>
    <name evidence="1" type="ORF">QE152_g37851</name>
</gene>
<organism evidence="1 2">
    <name type="scientific">Popillia japonica</name>
    <name type="common">Japanese beetle</name>
    <dbReference type="NCBI Taxonomy" id="7064"/>
    <lineage>
        <taxon>Eukaryota</taxon>
        <taxon>Metazoa</taxon>
        <taxon>Ecdysozoa</taxon>
        <taxon>Arthropoda</taxon>
        <taxon>Hexapoda</taxon>
        <taxon>Insecta</taxon>
        <taxon>Pterygota</taxon>
        <taxon>Neoptera</taxon>
        <taxon>Endopterygota</taxon>
        <taxon>Coleoptera</taxon>
        <taxon>Polyphaga</taxon>
        <taxon>Scarabaeiformia</taxon>
        <taxon>Scarabaeidae</taxon>
        <taxon>Rutelinae</taxon>
        <taxon>Popillia</taxon>
    </lineage>
</organism>
<dbReference type="Proteomes" id="UP001458880">
    <property type="component" value="Unassembled WGS sequence"/>
</dbReference>
<keyword evidence="2" id="KW-1185">Reference proteome</keyword>
<proteinExistence type="predicted"/>
<accession>A0AAW1I8S4</accession>
<evidence type="ECO:0000313" key="2">
    <source>
        <dbReference type="Proteomes" id="UP001458880"/>
    </source>
</evidence>
<sequence length="68" mass="8002">MHLREFICDMFAFLIKRVRPHKTSTYRRCCAAIFDSFNFAHALLSLLENGFHLDHISKTKVTQFKKNG</sequence>
<comment type="caution">
    <text evidence="1">The sequence shown here is derived from an EMBL/GenBank/DDBJ whole genome shotgun (WGS) entry which is preliminary data.</text>
</comment>
<dbReference type="EMBL" id="JASPKY010000758">
    <property type="protein sequence ID" value="KAK9685692.1"/>
    <property type="molecule type" value="Genomic_DNA"/>
</dbReference>
<evidence type="ECO:0000313" key="1">
    <source>
        <dbReference type="EMBL" id="KAK9685692.1"/>
    </source>
</evidence>
<protein>
    <submittedName>
        <fullName evidence="1">Uncharacterized protein</fullName>
    </submittedName>
</protein>
<dbReference type="AlphaFoldDB" id="A0AAW1I8S4"/>
<reference evidence="1 2" key="1">
    <citation type="journal article" date="2024" name="BMC Genomics">
        <title>De novo assembly and annotation of Popillia japonica's genome with initial clues to its potential as an invasive pest.</title>
        <authorList>
            <person name="Cucini C."/>
            <person name="Boschi S."/>
            <person name="Funari R."/>
            <person name="Cardaioli E."/>
            <person name="Iannotti N."/>
            <person name="Marturano G."/>
            <person name="Paoli F."/>
            <person name="Bruttini M."/>
            <person name="Carapelli A."/>
            <person name="Frati F."/>
            <person name="Nardi F."/>
        </authorList>
    </citation>
    <scope>NUCLEOTIDE SEQUENCE [LARGE SCALE GENOMIC DNA]</scope>
    <source>
        <strain evidence="1">DMR45628</strain>
    </source>
</reference>
<name>A0AAW1I8S4_POPJA</name>